<dbReference type="SUPFAM" id="SSF56281">
    <property type="entry name" value="Metallo-hydrolase/oxidoreductase"/>
    <property type="match status" value="1"/>
</dbReference>
<evidence type="ECO:0000259" key="3">
    <source>
        <dbReference type="SMART" id="SM01027"/>
    </source>
</evidence>
<gene>
    <name evidence="4" type="ORF">QEO92_24540</name>
</gene>
<dbReference type="EMBL" id="CP123000">
    <property type="protein sequence ID" value="WGI68092.1"/>
    <property type="molecule type" value="Genomic_DNA"/>
</dbReference>
<dbReference type="GO" id="GO:0016787">
    <property type="term" value="F:hydrolase activity"/>
    <property type="evidence" value="ECO:0007669"/>
    <property type="project" value="UniProtKB-KW"/>
</dbReference>
<dbReference type="InterPro" id="IPR050698">
    <property type="entry name" value="MBL"/>
</dbReference>
<proteinExistence type="predicted"/>
<sequence length="533" mass="59482">MKRDPKITFHGAAGTVTGSCFLLETGESRVLLDCGMFQGSKTEKELNYRPFPFSPASLDAVILTHAHIDHSGLLPKLVKDGFTGPIYCTPATLDLCAVMLPDSAHIQEMEVEQLNRRNERRGRKPVDPIYNAADAAVALVQMRPHPFERWEELSPAIRFRFWNAGHLLGSASVEVEIVTGSERRRLLFSGDIGPHHKLLQFDPDAPAGWDYVICESTYGDVDRHDPSDEERRKMLQEEVKLAARHSDGALLIPSFAVERTQELLADLVDLMDKSEIARCPIVIDSPLALRATEVFRKHSRELEHGHLLLRALEARNVRFTQTAEQSKAIDNMRGFHIVIAASGMCEAGRIRHRLKNWLWREEGTVLLVGYQATGTLGRFLEDGASTVRIQGDDIAVRANIRRLDVYSGHADGPELAEWIAARLPVRKAVFLVHGELPAIAGMRERISLLQPELTVVAPSLDATYDLTSKGAVNVSDVEAPPRLGALQVGRKDWHNDFQSLVLDLQERLDEAADEKARGIILRKVRRALDATDQ</sequence>
<protein>
    <submittedName>
        <fullName evidence="4">MBL fold metallo-hydrolase</fullName>
        <ecNumber evidence="4">3.-.-.-</ecNumber>
    </submittedName>
</protein>
<dbReference type="InterPro" id="IPR036866">
    <property type="entry name" value="RibonucZ/Hydroxyglut_hydro"/>
</dbReference>
<dbReference type="PANTHER" id="PTHR11203">
    <property type="entry name" value="CLEAVAGE AND POLYADENYLATION SPECIFICITY FACTOR FAMILY MEMBER"/>
    <property type="match status" value="1"/>
</dbReference>
<dbReference type="RefSeq" id="WP_227704750.1">
    <property type="nucleotide sequence ID" value="NZ_CP123000.1"/>
</dbReference>
<dbReference type="Gene3D" id="3.40.50.10890">
    <property type="match status" value="1"/>
</dbReference>
<dbReference type="Gene3D" id="3.60.15.10">
    <property type="entry name" value="Ribonuclease Z/Hydroxyacylglutathione hydrolase-like"/>
    <property type="match status" value="1"/>
</dbReference>
<dbReference type="Pfam" id="PF10996">
    <property type="entry name" value="Beta-Casp"/>
    <property type="match status" value="1"/>
</dbReference>
<dbReference type="Proteomes" id="UP001227095">
    <property type="component" value="Chromosome"/>
</dbReference>
<dbReference type="Pfam" id="PF00753">
    <property type="entry name" value="Lactamase_B"/>
    <property type="match status" value="1"/>
</dbReference>
<dbReference type="SMART" id="SM01027">
    <property type="entry name" value="Beta-Casp"/>
    <property type="match status" value="1"/>
</dbReference>
<dbReference type="SMART" id="SM00849">
    <property type="entry name" value="Lactamase_B"/>
    <property type="match status" value="1"/>
</dbReference>
<dbReference type="InterPro" id="IPR022712">
    <property type="entry name" value="Beta_Casp"/>
</dbReference>
<feature type="domain" description="Beta-Casp" evidence="3">
    <location>
        <begin position="260"/>
        <end position="380"/>
    </location>
</feature>
<evidence type="ECO:0000313" key="5">
    <source>
        <dbReference type="Proteomes" id="UP001227095"/>
    </source>
</evidence>
<evidence type="ECO:0000256" key="1">
    <source>
        <dbReference type="ARBA" id="ARBA00022801"/>
    </source>
</evidence>
<dbReference type="InterPro" id="IPR001279">
    <property type="entry name" value="Metallo-B-lactamas"/>
</dbReference>
<dbReference type="PANTHER" id="PTHR11203:SF37">
    <property type="entry name" value="INTEGRATOR COMPLEX SUBUNIT 11"/>
    <property type="match status" value="1"/>
</dbReference>
<dbReference type="CDD" id="cd16295">
    <property type="entry name" value="TTHA0252-CPSF-like_MBL-fold"/>
    <property type="match status" value="1"/>
</dbReference>
<keyword evidence="1 4" id="KW-0378">Hydrolase</keyword>
<reference evidence="4 5" key="1">
    <citation type="submission" date="2023-04" db="EMBL/GenBank/DDBJ databases">
        <title>Neorhizobium petrolearium OS53, complete genome.</title>
        <authorList>
            <person name="Yu T."/>
        </authorList>
    </citation>
    <scope>NUCLEOTIDE SEQUENCE [LARGE SCALE GENOMIC DNA]</scope>
    <source>
        <strain evidence="4 5">OS53</strain>
    </source>
</reference>
<dbReference type="InterPro" id="IPR011108">
    <property type="entry name" value="RMMBL"/>
</dbReference>
<name>A0ABY8M0J8_9HYPH</name>
<feature type="domain" description="Metallo-beta-lactamase" evidence="2">
    <location>
        <begin position="17"/>
        <end position="245"/>
    </location>
</feature>
<accession>A0ABY8M0J8</accession>
<evidence type="ECO:0000259" key="2">
    <source>
        <dbReference type="SMART" id="SM00849"/>
    </source>
</evidence>
<dbReference type="PROSITE" id="PS51257">
    <property type="entry name" value="PROKAR_LIPOPROTEIN"/>
    <property type="match status" value="1"/>
</dbReference>
<organism evidence="4 5">
    <name type="scientific">Neorhizobium petrolearium</name>
    <dbReference type="NCBI Taxonomy" id="515361"/>
    <lineage>
        <taxon>Bacteria</taxon>
        <taxon>Pseudomonadati</taxon>
        <taxon>Pseudomonadota</taxon>
        <taxon>Alphaproteobacteria</taxon>
        <taxon>Hyphomicrobiales</taxon>
        <taxon>Rhizobiaceae</taxon>
        <taxon>Rhizobium/Agrobacterium group</taxon>
        <taxon>Neorhizobium</taxon>
    </lineage>
</organism>
<keyword evidence="5" id="KW-1185">Reference proteome</keyword>
<evidence type="ECO:0000313" key="4">
    <source>
        <dbReference type="EMBL" id="WGI68092.1"/>
    </source>
</evidence>
<dbReference type="EC" id="3.-.-.-" evidence="4"/>
<dbReference type="Pfam" id="PF07521">
    <property type="entry name" value="RMMBL"/>
    <property type="match status" value="1"/>
</dbReference>